<proteinExistence type="predicted"/>
<dbReference type="Proteomes" id="UP000236311">
    <property type="component" value="Unassembled WGS sequence"/>
</dbReference>
<organism evidence="1 2">
    <name type="scientific">Acetatifactor muris</name>
    <dbReference type="NCBI Taxonomy" id="879566"/>
    <lineage>
        <taxon>Bacteria</taxon>
        <taxon>Bacillati</taxon>
        <taxon>Bacillota</taxon>
        <taxon>Clostridia</taxon>
        <taxon>Lachnospirales</taxon>
        <taxon>Lachnospiraceae</taxon>
        <taxon>Acetatifactor</taxon>
    </lineage>
</organism>
<name>A0A2K4ZML1_9FIRM</name>
<accession>A0A2K4ZML1</accession>
<dbReference type="EMBL" id="OFSM01000029">
    <property type="protein sequence ID" value="SOY31656.1"/>
    <property type="molecule type" value="Genomic_DNA"/>
</dbReference>
<keyword evidence="2" id="KW-1185">Reference proteome</keyword>
<gene>
    <name evidence="1" type="ORF">AMURIS_04401</name>
</gene>
<dbReference type="AlphaFoldDB" id="A0A2K4ZML1"/>
<sequence length="66" mass="7464">MDRYDVVGYIEKINATLVSISRGDSAATDEHALFVSKDTISELIDAANHIKEYMLDVLRSEDKNFE</sequence>
<evidence type="ECO:0000313" key="1">
    <source>
        <dbReference type="EMBL" id="SOY31656.1"/>
    </source>
</evidence>
<dbReference type="RefSeq" id="WP_103241645.1">
    <property type="nucleotide sequence ID" value="NZ_JANJZD010000030.1"/>
</dbReference>
<evidence type="ECO:0000313" key="2">
    <source>
        <dbReference type="Proteomes" id="UP000236311"/>
    </source>
</evidence>
<reference evidence="1 2" key="1">
    <citation type="submission" date="2018-01" db="EMBL/GenBank/DDBJ databases">
        <authorList>
            <person name="Gaut B.S."/>
            <person name="Morton B.R."/>
            <person name="Clegg M.T."/>
            <person name="Duvall M.R."/>
        </authorList>
    </citation>
    <scope>NUCLEOTIDE SEQUENCE [LARGE SCALE GENOMIC DNA]</scope>
    <source>
        <strain evidence="1">GP69</strain>
    </source>
</reference>
<protein>
    <submittedName>
        <fullName evidence="1">Uncharacterized protein</fullName>
    </submittedName>
</protein>